<dbReference type="EMBL" id="JALJRB010000036">
    <property type="protein sequence ID" value="MCJ8502890.1"/>
    <property type="molecule type" value="Genomic_DNA"/>
</dbReference>
<evidence type="ECO:0000256" key="3">
    <source>
        <dbReference type="ARBA" id="ARBA00022475"/>
    </source>
</evidence>
<comment type="caution">
    <text evidence="11">The sequence shown here is derived from an EMBL/GenBank/DDBJ whole genome shotgun (WGS) entry which is preliminary data.</text>
</comment>
<evidence type="ECO:0000256" key="4">
    <source>
        <dbReference type="ARBA" id="ARBA00022519"/>
    </source>
</evidence>
<sequence length="166" mass="18828">MNDQPEHTGKRPIRVDHWIAALLLMAMATIAFVNVLSRYFIHFSIGATEEITINLFVWMTVVGTGIAFERGAQLGMVTFYNLFPPRMRKGLVVFSALLGAALFVLVCIYMIQAIYDEMTLFRATSPSLGIPVWIYYAGVPLLSVFVFRGIYRGARTRLAQLERMER</sequence>
<feature type="domain" description="Tripartite ATP-independent periplasmic transporters DctQ component" evidence="10">
    <location>
        <begin position="27"/>
        <end position="146"/>
    </location>
</feature>
<keyword evidence="6 9" id="KW-1133">Transmembrane helix</keyword>
<feature type="transmembrane region" description="Helical" evidence="9">
    <location>
        <begin position="132"/>
        <end position="151"/>
    </location>
</feature>
<proteinExistence type="inferred from homology"/>
<feature type="transmembrane region" description="Helical" evidence="9">
    <location>
        <begin position="90"/>
        <end position="112"/>
    </location>
</feature>
<accession>A0AA41UKB9</accession>
<evidence type="ECO:0000256" key="9">
    <source>
        <dbReference type="SAM" id="Phobius"/>
    </source>
</evidence>
<dbReference type="AlphaFoldDB" id="A0AA41UKB9"/>
<feature type="transmembrane region" description="Helical" evidence="9">
    <location>
        <begin position="21"/>
        <end position="45"/>
    </location>
</feature>
<gene>
    <name evidence="11" type="ORF">MRX98_20105</name>
</gene>
<dbReference type="PANTHER" id="PTHR35011:SF2">
    <property type="entry name" value="2,3-DIKETO-L-GULONATE TRAP TRANSPORTER SMALL PERMEASE PROTEIN YIAM"/>
    <property type="match status" value="1"/>
</dbReference>
<keyword evidence="4" id="KW-0997">Cell inner membrane</keyword>
<dbReference type="InterPro" id="IPR055348">
    <property type="entry name" value="DctQ"/>
</dbReference>
<comment type="subcellular location">
    <subcellularLocation>
        <location evidence="1">Cell inner membrane</location>
        <topology evidence="1">Multi-pass membrane protein</topology>
    </subcellularLocation>
</comment>
<dbReference type="RefSeq" id="WP_246914409.1">
    <property type="nucleotide sequence ID" value="NZ_JALJRB010000036.1"/>
</dbReference>
<name>A0AA41UKB9_9BACT</name>
<keyword evidence="12" id="KW-1185">Reference proteome</keyword>
<dbReference type="Proteomes" id="UP001165427">
    <property type="component" value="Unassembled WGS sequence"/>
</dbReference>
<keyword evidence="5 9" id="KW-0812">Transmembrane</keyword>
<dbReference type="GO" id="GO:0022857">
    <property type="term" value="F:transmembrane transporter activity"/>
    <property type="evidence" value="ECO:0007669"/>
    <property type="project" value="TreeGrafter"/>
</dbReference>
<keyword evidence="3" id="KW-1003">Cell membrane</keyword>
<protein>
    <submittedName>
        <fullName evidence="11">TRAP transporter small permease</fullName>
    </submittedName>
</protein>
<keyword evidence="2" id="KW-0813">Transport</keyword>
<evidence type="ECO:0000313" key="12">
    <source>
        <dbReference type="Proteomes" id="UP001165427"/>
    </source>
</evidence>
<keyword evidence="7 9" id="KW-0472">Membrane</keyword>
<evidence type="ECO:0000313" key="11">
    <source>
        <dbReference type="EMBL" id="MCJ8502890.1"/>
    </source>
</evidence>
<comment type="similarity">
    <text evidence="8">Belongs to the TRAP transporter small permease family.</text>
</comment>
<organism evidence="11 12">
    <name type="scientific">Desulfatitalea alkaliphila</name>
    <dbReference type="NCBI Taxonomy" id="2929485"/>
    <lineage>
        <taxon>Bacteria</taxon>
        <taxon>Pseudomonadati</taxon>
        <taxon>Thermodesulfobacteriota</taxon>
        <taxon>Desulfobacteria</taxon>
        <taxon>Desulfobacterales</taxon>
        <taxon>Desulfosarcinaceae</taxon>
        <taxon>Desulfatitalea</taxon>
    </lineage>
</organism>
<dbReference type="GO" id="GO:0015740">
    <property type="term" value="P:C4-dicarboxylate transport"/>
    <property type="evidence" value="ECO:0007669"/>
    <property type="project" value="TreeGrafter"/>
</dbReference>
<evidence type="ECO:0000256" key="1">
    <source>
        <dbReference type="ARBA" id="ARBA00004429"/>
    </source>
</evidence>
<evidence type="ECO:0000256" key="2">
    <source>
        <dbReference type="ARBA" id="ARBA00022448"/>
    </source>
</evidence>
<reference evidence="11" key="1">
    <citation type="submission" date="2022-04" db="EMBL/GenBank/DDBJ databases">
        <title>Desulfatitalea alkaliphila sp. nov., a novel anaerobic sulfate-reducing bacterium isolated from terrestrial mud volcano, Taman Peninsula, Russia.</title>
        <authorList>
            <person name="Khomyakova M.A."/>
            <person name="Merkel A.Y."/>
            <person name="Slobodkin A.I."/>
        </authorList>
    </citation>
    <scope>NUCLEOTIDE SEQUENCE</scope>
    <source>
        <strain evidence="11">M08but</strain>
    </source>
</reference>
<evidence type="ECO:0000256" key="7">
    <source>
        <dbReference type="ARBA" id="ARBA00023136"/>
    </source>
</evidence>
<dbReference type="Pfam" id="PF04290">
    <property type="entry name" value="DctQ"/>
    <property type="match status" value="1"/>
</dbReference>
<dbReference type="GO" id="GO:0005886">
    <property type="term" value="C:plasma membrane"/>
    <property type="evidence" value="ECO:0007669"/>
    <property type="project" value="UniProtKB-SubCell"/>
</dbReference>
<dbReference type="InterPro" id="IPR007387">
    <property type="entry name" value="TRAP_DctQ"/>
</dbReference>
<evidence type="ECO:0000259" key="10">
    <source>
        <dbReference type="Pfam" id="PF04290"/>
    </source>
</evidence>
<evidence type="ECO:0000256" key="5">
    <source>
        <dbReference type="ARBA" id="ARBA00022692"/>
    </source>
</evidence>
<feature type="transmembrane region" description="Helical" evidence="9">
    <location>
        <begin position="51"/>
        <end position="69"/>
    </location>
</feature>
<dbReference type="PANTHER" id="PTHR35011">
    <property type="entry name" value="2,3-DIKETO-L-GULONATE TRAP TRANSPORTER SMALL PERMEASE PROTEIN YIAM"/>
    <property type="match status" value="1"/>
</dbReference>
<evidence type="ECO:0000256" key="6">
    <source>
        <dbReference type="ARBA" id="ARBA00022989"/>
    </source>
</evidence>
<evidence type="ECO:0000256" key="8">
    <source>
        <dbReference type="ARBA" id="ARBA00038436"/>
    </source>
</evidence>